<organism evidence="1 2">
    <name type="scientific">Clunio marinus</name>
    <dbReference type="NCBI Taxonomy" id="568069"/>
    <lineage>
        <taxon>Eukaryota</taxon>
        <taxon>Metazoa</taxon>
        <taxon>Ecdysozoa</taxon>
        <taxon>Arthropoda</taxon>
        <taxon>Hexapoda</taxon>
        <taxon>Insecta</taxon>
        <taxon>Pterygota</taxon>
        <taxon>Neoptera</taxon>
        <taxon>Endopterygota</taxon>
        <taxon>Diptera</taxon>
        <taxon>Nematocera</taxon>
        <taxon>Chironomoidea</taxon>
        <taxon>Chironomidae</taxon>
        <taxon>Clunio</taxon>
    </lineage>
</organism>
<reference evidence="1 2" key="1">
    <citation type="submission" date="2015-04" db="EMBL/GenBank/DDBJ databases">
        <authorList>
            <person name="Syromyatnikov M.Y."/>
            <person name="Popov V.N."/>
        </authorList>
    </citation>
    <scope>NUCLEOTIDE SEQUENCE [LARGE SCALE GENOMIC DNA]</scope>
</reference>
<keyword evidence="2" id="KW-1185">Reference proteome</keyword>
<dbReference type="AlphaFoldDB" id="A0A1J1HQL1"/>
<proteinExistence type="predicted"/>
<name>A0A1J1HQL1_9DIPT</name>
<dbReference type="Proteomes" id="UP000183832">
    <property type="component" value="Unassembled WGS sequence"/>
</dbReference>
<protein>
    <submittedName>
        <fullName evidence="1">CLUMA_CG002274, isoform A</fullName>
    </submittedName>
</protein>
<sequence>MISGRTEKVSTFKRKPGVSCATFKRLSLNIFSNKAVIVFSYFKLQSDDKCPKLEKLVKNFKLFYMLPDLDLSIIDHVMIN</sequence>
<evidence type="ECO:0000313" key="1">
    <source>
        <dbReference type="EMBL" id="CRK88497.1"/>
    </source>
</evidence>
<gene>
    <name evidence="1" type="ORF">CLUMA_CG002274</name>
</gene>
<evidence type="ECO:0000313" key="2">
    <source>
        <dbReference type="Proteomes" id="UP000183832"/>
    </source>
</evidence>
<accession>A0A1J1HQL1</accession>
<dbReference type="EMBL" id="CVRI01000008">
    <property type="protein sequence ID" value="CRK88497.1"/>
    <property type="molecule type" value="Genomic_DNA"/>
</dbReference>